<dbReference type="Gene3D" id="2.60.120.200">
    <property type="match status" value="1"/>
</dbReference>
<dbReference type="SUPFAM" id="SSF49899">
    <property type="entry name" value="Concanavalin A-like lectins/glucanases"/>
    <property type="match status" value="1"/>
</dbReference>
<evidence type="ECO:0000313" key="4">
    <source>
        <dbReference type="Proteomes" id="UP001158067"/>
    </source>
</evidence>
<evidence type="ECO:0000256" key="1">
    <source>
        <dbReference type="ARBA" id="ARBA00006865"/>
    </source>
</evidence>
<comment type="caution">
    <text evidence="3">The sequence shown here is derived from an EMBL/GenBank/DDBJ whole genome shotgun (WGS) entry which is preliminary data.</text>
</comment>
<keyword evidence="4" id="KW-1185">Reference proteome</keyword>
<dbReference type="PROSITE" id="PS51762">
    <property type="entry name" value="GH16_2"/>
    <property type="match status" value="1"/>
</dbReference>
<organism evidence="3 4">
    <name type="scientific">Neorhodopirellula lusitana</name>
    <dbReference type="NCBI Taxonomy" id="445327"/>
    <lineage>
        <taxon>Bacteria</taxon>
        <taxon>Pseudomonadati</taxon>
        <taxon>Planctomycetota</taxon>
        <taxon>Planctomycetia</taxon>
        <taxon>Pirellulales</taxon>
        <taxon>Pirellulaceae</taxon>
        <taxon>Neorhodopirellula</taxon>
    </lineage>
</organism>
<evidence type="ECO:0000313" key="3">
    <source>
        <dbReference type="EMBL" id="SMP55756.1"/>
    </source>
</evidence>
<reference evidence="3 4" key="1">
    <citation type="submission" date="2017-05" db="EMBL/GenBank/DDBJ databases">
        <authorList>
            <person name="Varghese N."/>
            <person name="Submissions S."/>
        </authorList>
    </citation>
    <scope>NUCLEOTIDE SEQUENCE [LARGE SCALE GENOMIC DNA]</scope>
    <source>
        <strain evidence="3 4">DSM 25457</strain>
    </source>
</reference>
<accession>A0ABY1Q532</accession>
<gene>
    <name evidence="3" type="ORF">SAMN06265222_10536</name>
</gene>
<proteinExistence type="inferred from homology"/>
<dbReference type="EMBL" id="FXUG01000005">
    <property type="protein sequence ID" value="SMP55756.1"/>
    <property type="molecule type" value="Genomic_DNA"/>
</dbReference>
<comment type="similarity">
    <text evidence="1">Belongs to the glycosyl hydrolase 16 family.</text>
</comment>
<dbReference type="Proteomes" id="UP001158067">
    <property type="component" value="Unassembled WGS sequence"/>
</dbReference>
<evidence type="ECO:0000259" key="2">
    <source>
        <dbReference type="PROSITE" id="PS51762"/>
    </source>
</evidence>
<dbReference type="InterPro" id="IPR013320">
    <property type="entry name" value="ConA-like_dom_sf"/>
</dbReference>
<protein>
    <recommendedName>
        <fullName evidence="2">GH16 domain-containing protein</fullName>
    </recommendedName>
</protein>
<dbReference type="RefSeq" id="WP_283432512.1">
    <property type="nucleotide sequence ID" value="NZ_FXUG01000005.1"/>
</dbReference>
<name>A0ABY1Q532_9BACT</name>
<sequence>MPQIQTQIILALLLIVFDANVTIAAQPFFVVGEDPKPTEKQWVPVDEMSDEFAGDSLDDSKWNPHPSGDGWNWRGRPPALFVPENVTVKDGKMNVTVSKLDAPVEGKGQSFTHQGAIVRSHQPGQVGWYYECRMKANQTVMSSTFWLNTKGGRKRLETDIQECVGRTTELTEPWAKRWDEIFHSNAIHWPGPDNPEKLQIQGQERTQTKNWERFYVYAAWWKSPDELRFYLDGKYVYSIHPKTKWDVPAYLTMAIETYDWNPLPDDGGLVESGTWDQRTTQYDWVRTWRLE</sequence>
<dbReference type="InterPro" id="IPR000757">
    <property type="entry name" value="Beta-glucanase-like"/>
</dbReference>
<feature type="domain" description="GH16" evidence="2">
    <location>
        <begin position="58"/>
        <end position="291"/>
    </location>
</feature>